<comment type="caution">
    <text evidence="2">The sequence shown here is derived from an EMBL/GenBank/DDBJ whole genome shotgun (WGS) entry which is preliminary data.</text>
</comment>
<proteinExistence type="predicted"/>
<dbReference type="AlphaFoldDB" id="A0AAV7GV33"/>
<gene>
    <name evidence="2" type="ORF">IEQ34_012312</name>
</gene>
<name>A0AAV7GV33_DENCH</name>
<protein>
    <submittedName>
        <fullName evidence="2">Uncharacterized protein</fullName>
    </submittedName>
</protein>
<sequence length="92" mass="10031">MIDNSKASKQRRTLDITSKRSSSKNPENAYGGGLTDASKIISSAVDGDRRRSDDAVSTITSDSLAVIRKKFHIPNDVLIIAPKRTDRAYAPL</sequence>
<evidence type="ECO:0000313" key="2">
    <source>
        <dbReference type="EMBL" id="KAH0459498.1"/>
    </source>
</evidence>
<organism evidence="2 3">
    <name type="scientific">Dendrobium chrysotoxum</name>
    <name type="common">Orchid</name>
    <dbReference type="NCBI Taxonomy" id="161865"/>
    <lineage>
        <taxon>Eukaryota</taxon>
        <taxon>Viridiplantae</taxon>
        <taxon>Streptophyta</taxon>
        <taxon>Embryophyta</taxon>
        <taxon>Tracheophyta</taxon>
        <taxon>Spermatophyta</taxon>
        <taxon>Magnoliopsida</taxon>
        <taxon>Liliopsida</taxon>
        <taxon>Asparagales</taxon>
        <taxon>Orchidaceae</taxon>
        <taxon>Epidendroideae</taxon>
        <taxon>Malaxideae</taxon>
        <taxon>Dendrobiinae</taxon>
        <taxon>Dendrobium</taxon>
    </lineage>
</organism>
<feature type="region of interest" description="Disordered" evidence="1">
    <location>
        <begin position="1"/>
        <end position="35"/>
    </location>
</feature>
<evidence type="ECO:0000313" key="3">
    <source>
        <dbReference type="Proteomes" id="UP000775213"/>
    </source>
</evidence>
<keyword evidence="3" id="KW-1185">Reference proteome</keyword>
<reference evidence="2 3" key="1">
    <citation type="journal article" date="2021" name="Hortic Res">
        <title>Chromosome-scale assembly of the Dendrobium chrysotoxum genome enhances the understanding of orchid evolution.</title>
        <authorList>
            <person name="Zhang Y."/>
            <person name="Zhang G.Q."/>
            <person name="Zhang D."/>
            <person name="Liu X.D."/>
            <person name="Xu X.Y."/>
            <person name="Sun W.H."/>
            <person name="Yu X."/>
            <person name="Zhu X."/>
            <person name="Wang Z.W."/>
            <person name="Zhao X."/>
            <person name="Zhong W.Y."/>
            <person name="Chen H."/>
            <person name="Yin W.L."/>
            <person name="Huang T."/>
            <person name="Niu S.C."/>
            <person name="Liu Z.J."/>
        </authorList>
    </citation>
    <scope>NUCLEOTIDE SEQUENCE [LARGE SCALE GENOMIC DNA]</scope>
    <source>
        <strain evidence="2">Lindl</strain>
    </source>
</reference>
<accession>A0AAV7GV33</accession>
<dbReference type="Proteomes" id="UP000775213">
    <property type="component" value="Unassembled WGS sequence"/>
</dbReference>
<evidence type="ECO:0000256" key="1">
    <source>
        <dbReference type="SAM" id="MobiDB-lite"/>
    </source>
</evidence>
<dbReference type="EMBL" id="JAGFBR010000011">
    <property type="protein sequence ID" value="KAH0459498.1"/>
    <property type="molecule type" value="Genomic_DNA"/>
</dbReference>